<dbReference type="Gene3D" id="3.30.70.240">
    <property type="match status" value="1"/>
</dbReference>
<evidence type="ECO:0000256" key="2">
    <source>
        <dbReference type="ARBA" id="ARBA00017891"/>
    </source>
</evidence>
<dbReference type="AlphaFoldDB" id="A0A9Y1FNC3"/>
<evidence type="ECO:0000256" key="7">
    <source>
        <dbReference type="ARBA" id="ARBA00024731"/>
    </source>
</evidence>
<dbReference type="InterPro" id="IPR014721">
    <property type="entry name" value="Ribsml_uS5_D2-typ_fold_subgr"/>
</dbReference>
<dbReference type="GO" id="GO:0003924">
    <property type="term" value="F:GTPase activity"/>
    <property type="evidence" value="ECO:0007669"/>
    <property type="project" value="InterPro"/>
</dbReference>
<keyword evidence="6" id="KW-0342">GTP-binding</keyword>
<dbReference type="InterPro" id="IPR027417">
    <property type="entry name" value="P-loop_NTPase"/>
</dbReference>
<sequence length="743" mass="83764">MVKVKNADDIRQMIKEHPNELRRVFSIAAHIDHGKTTTSDYLLRKAGLMSDADAGKKVMMDSDQEEQERGITIFTSVVLLDYEYTDENGETKRYLMEINDTPGHISFTGEVSRALRGSDGVILLVDALEGVMTQTETNIRLSIGEMCKPVLYINKVDRLISELRLKPDQVFSRIDAIITEVNKLIEANAPKELAKKWRVKFTDDSVAIGSAKDGWAFNMSTLKRLKIKPQDIFEKYNQNDKEWLRKNLPLEEPLLEMVIKHLPNPEDGQKVKIPNIWSGDLESPQGKALLNADPNGPLMGMITKIFIEPKSKRPTLIGRVYSGTLRKSDTLYLVGKKDKTNIKRLGVMEITDILDVDEIPAGNLFAIFGFICPAGETFINAKDIGKIHPFEEISYVAEPVVSRTIKPKDPQDIAKLGEVVSKWIMADPTAAFRHDEESKTYVLSGIDPLQIEILVTRIREQVDIEVSDPIIVYRERPTTRGPDVFAKSPNGHNRFEVHVEPLDEKTIELIKSGKVNMDQDRKERAATLHEEAGWDAREARRIWAIADTNILVDNTKGVQRLENIQQYIIQVFHDFASGATLAKEPLMGAKFTITDAVVHVDPAHTGFSEIFQMSLAGFHTTFILSNPQLLEPILQIDIKVPNEFIGNITALLTQHRGMILDMTTEGENTKLKGKVPTAETIHLADEIRSESSGKAFFGYQFLGFEPVPTNLEQEVIASIRERKGLPAEIPTANNWDRFMYKRT</sequence>
<dbReference type="SUPFAM" id="SSF54211">
    <property type="entry name" value="Ribosomal protein S5 domain 2-like"/>
    <property type="match status" value="1"/>
</dbReference>
<dbReference type="Gene3D" id="3.40.50.300">
    <property type="entry name" value="P-loop containing nucleotide triphosphate hydrolases"/>
    <property type="match status" value="1"/>
</dbReference>
<dbReference type="Gene3D" id="3.30.230.10">
    <property type="match status" value="1"/>
</dbReference>
<dbReference type="InterPro" id="IPR031157">
    <property type="entry name" value="G_TR_CS"/>
</dbReference>
<evidence type="ECO:0000259" key="8">
    <source>
        <dbReference type="PROSITE" id="PS51722"/>
    </source>
</evidence>
<dbReference type="InterPro" id="IPR005225">
    <property type="entry name" value="Small_GTP-bd"/>
</dbReference>
<dbReference type="GO" id="GO:0003746">
    <property type="term" value="F:translation elongation factor activity"/>
    <property type="evidence" value="ECO:0007669"/>
    <property type="project" value="TreeGrafter"/>
</dbReference>
<dbReference type="PRINTS" id="PR00315">
    <property type="entry name" value="ELONGATNFCT"/>
</dbReference>
<dbReference type="InterPro" id="IPR041095">
    <property type="entry name" value="EFG_II"/>
</dbReference>
<keyword evidence="3" id="KW-0963">Cytoplasm</keyword>
<gene>
    <name evidence="9" type="ORF">K9W46_11490</name>
</gene>
<keyword evidence="4" id="KW-0547">Nucleotide-binding</keyword>
<reference evidence="9" key="1">
    <citation type="journal article" date="2022" name="Nat. Microbiol.">
        <title>Unique mobile elements and scalable gene flow at the prokaryote-eukaryote boundary revealed by circularized Asgard archaea genomes.</title>
        <authorList>
            <person name="Wu F."/>
            <person name="Speth D.R."/>
            <person name="Philosof A."/>
            <person name="Cremiere A."/>
            <person name="Narayanan A."/>
            <person name="Barco R.A."/>
            <person name="Connon S.A."/>
            <person name="Amend J.P."/>
            <person name="Antoshechkin I.A."/>
            <person name="Orphan V.J."/>
        </authorList>
    </citation>
    <scope>NUCLEOTIDE SEQUENCE</scope>
    <source>
        <strain evidence="9">PR6</strain>
    </source>
</reference>
<dbReference type="InterPro" id="IPR035649">
    <property type="entry name" value="EFG_V"/>
</dbReference>
<evidence type="ECO:0000256" key="4">
    <source>
        <dbReference type="ARBA" id="ARBA00022741"/>
    </source>
</evidence>
<dbReference type="NCBIfam" id="TIGR00231">
    <property type="entry name" value="small_GTP"/>
    <property type="match status" value="1"/>
</dbReference>
<evidence type="ECO:0000256" key="6">
    <source>
        <dbReference type="ARBA" id="ARBA00023134"/>
    </source>
</evidence>
<dbReference type="PANTHER" id="PTHR42908:SF3">
    <property type="entry name" value="ELONGATION FACTOR-LIKE GTPASE 1"/>
    <property type="match status" value="1"/>
</dbReference>
<dbReference type="InterPro" id="IPR000795">
    <property type="entry name" value="T_Tr_GTP-bd_dom"/>
</dbReference>
<comment type="function">
    <text evidence="7">Catalyzes the GTP-dependent ribosomal translocation step during translation elongation. During this step, the ribosome changes from the pre-translocational (PRE) to the post-translocational (POST) state as the newly formed A-site-bound peptidyl-tRNA and P-site-bound deacylated tRNA move to the P and E sites, respectively. Catalyzes the coordinated movement of the two tRNA molecules, the mRNA and conformational changes in the ribosome.</text>
</comment>
<dbReference type="SUPFAM" id="SSF54980">
    <property type="entry name" value="EF-G C-terminal domain-like"/>
    <property type="match status" value="2"/>
</dbReference>
<dbReference type="SMART" id="SM00889">
    <property type="entry name" value="EFG_IV"/>
    <property type="match status" value="1"/>
</dbReference>
<dbReference type="Pfam" id="PF00009">
    <property type="entry name" value="GTP_EFTU"/>
    <property type="match status" value="1"/>
</dbReference>
<dbReference type="Proteomes" id="UP001200513">
    <property type="component" value="Chromosome"/>
</dbReference>
<dbReference type="Gene3D" id="3.30.70.870">
    <property type="entry name" value="Elongation Factor G (Translational Gtpase), domain 3"/>
    <property type="match status" value="1"/>
</dbReference>
<dbReference type="GO" id="GO:0005829">
    <property type="term" value="C:cytosol"/>
    <property type="evidence" value="ECO:0007669"/>
    <property type="project" value="TreeGrafter"/>
</dbReference>
<dbReference type="GO" id="GO:1990904">
    <property type="term" value="C:ribonucleoprotein complex"/>
    <property type="evidence" value="ECO:0007669"/>
    <property type="project" value="TreeGrafter"/>
</dbReference>
<dbReference type="CDD" id="cd01681">
    <property type="entry name" value="aeEF2_snRNP_like_IV"/>
    <property type="match status" value="1"/>
</dbReference>
<accession>A0A9Y1FNC3</accession>
<dbReference type="PANTHER" id="PTHR42908">
    <property type="entry name" value="TRANSLATION ELONGATION FACTOR-RELATED"/>
    <property type="match status" value="1"/>
</dbReference>
<dbReference type="InterPro" id="IPR000640">
    <property type="entry name" value="EFG_V-like"/>
</dbReference>
<dbReference type="InterPro" id="IPR035647">
    <property type="entry name" value="EFG_III/V"/>
</dbReference>
<dbReference type="SMART" id="SM00838">
    <property type="entry name" value="EFG_C"/>
    <property type="match status" value="1"/>
</dbReference>
<dbReference type="CDD" id="cd03713">
    <property type="entry name" value="EFG_mtEFG_C"/>
    <property type="match status" value="1"/>
</dbReference>
<evidence type="ECO:0000313" key="9">
    <source>
        <dbReference type="EMBL" id="UJG42986.1"/>
    </source>
</evidence>
<dbReference type="PROSITE" id="PS00301">
    <property type="entry name" value="G_TR_1"/>
    <property type="match status" value="1"/>
</dbReference>
<name>A0A9Y1FNC3_9ARCH</name>
<organism evidence="9">
    <name type="scientific">Candidatus Heimdallarchaeum endolithica</name>
    <dbReference type="NCBI Taxonomy" id="2876572"/>
    <lineage>
        <taxon>Archaea</taxon>
        <taxon>Promethearchaeati</taxon>
        <taxon>Candidatus Heimdallarchaeota</taxon>
        <taxon>Candidatus Heimdallarchaeia (ex Rinke et al. 2021) (nom. nud.)</taxon>
        <taxon>Candidatus Heimdallarchaeales</taxon>
        <taxon>Candidatus Heimdallarchaeaceae</taxon>
        <taxon>Candidatus Heimdallarchaeum</taxon>
    </lineage>
</organism>
<keyword evidence="5" id="KW-0648">Protein biosynthesis</keyword>
<evidence type="ECO:0000256" key="1">
    <source>
        <dbReference type="ARBA" id="ARBA00004496"/>
    </source>
</evidence>
<feature type="domain" description="Tr-type G" evidence="8">
    <location>
        <begin position="20"/>
        <end position="266"/>
    </location>
</feature>
<dbReference type="Pfam" id="PF14492">
    <property type="entry name" value="EFG_III"/>
    <property type="match status" value="1"/>
</dbReference>
<dbReference type="Pfam" id="PF00679">
    <property type="entry name" value="EFG_C"/>
    <property type="match status" value="1"/>
</dbReference>
<dbReference type="Pfam" id="PF03764">
    <property type="entry name" value="EFG_IV"/>
    <property type="match status" value="1"/>
</dbReference>
<dbReference type="Gene3D" id="2.40.30.10">
    <property type="entry name" value="Translation factors"/>
    <property type="match status" value="1"/>
</dbReference>
<dbReference type="InterPro" id="IPR009000">
    <property type="entry name" value="Transl_B-barrel_sf"/>
</dbReference>
<dbReference type="GO" id="GO:0005525">
    <property type="term" value="F:GTP binding"/>
    <property type="evidence" value="ECO:0007669"/>
    <property type="project" value="UniProtKB-KW"/>
</dbReference>
<dbReference type="PROSITE" id="PS51722">
    <property type="entry name" value="G_TR_2"/>
    <property type="match status" value="1"/>
</dbReference>
<protein>
    <recommendedName>
        <fullName evidence="2">Elongation factor 2</fullName>
    </recommendedName>
</protein>
<evidence type="ECO:0000256" key="5">
    <source>
        <dbReference type="ARBA" id="ARBA00022917"/>
    </source>
</evidence>
<dbReference type="SUPFAM" id="SSF50447">
    <property type="entry name" value="Translation proteins"/>
    <property type="match status" value="1"/>
</dbReference>
<evidence type="ECO:0000256" key="3">
    <source>
        <dbReference type="ARBA" id="ARBA00022490"/>
    </source>
</evidence>
<dbReference type="SUPFAM" id="SSF52540">
    <property type="entry name" value="P-loop containing nucleoside triphosphate hydrolases"/>
    <property type="match status" value="1"/>
</dbReference>
<comment type="subcellular location">
    <subcellularLocation>
        <location evidence="1">Cytoplasm</location>
    </subcellularLocation>
</comment>
<proteinExistence type="predicted"/>
<dbReference type="InterPro" id="IPR020568">
    <property type="entry name" value="Ribosomal_Su5_D2-typ_SF"/>
</dbReference>
<dbReference type="InterPro" id="IPR005517">
    <property type="entry name" value="Transl_elong_EFG/EF2_IV"/>
</dbReference>
<dbReference type="EMBL" id="CP084167">
    <property type="protein sequence ID" value="UJG42986.1"/>
    <property type="molecule type" value="Genomic_DNA"/>
</dbReference>